<dbReference type="EMBL" id="CP111012">
    <property type="protein sequence ID" value="WAQ93823.1"/>
    <property type="molecule type" value="Genomic_DNA"/>
</dbReference>
<dbReference type="Proteomes" id="UP001164746">
    <property type="component" value="Chromosome 1"/>
</dbReference>
<evidence type="ECO:0000313" key="1">
    <source>
        <dbReference type="EMBL" id="WAQ93823.1"/>
    </source>
</evidence>
<dbReference type="PANTHER" id="PTHR46844:SF1">
    <property type="entry name" value="SLR5058 PROTEIN"/>
    <property type="match status" value="1"/>
</dbReference>
<organism evidence="1 2">
    <name type="scientific">Mya arenaria</name>
    <name type="common">Soft-shell clam</name>
    <dbReference type="NCBI Taxonomy" id="6604"/>
    <lineage>
        <taxon>Eukaryota</taxon>
        <taxon>Metazoa</taxon>
        <taxon>Spiralia</taxon>
        <taxon>Lophotrochozoa</taxon>
        <taxon>Mollusca</taxon>
        <taxon>Bivalvia</taxon>
        <taxon>Autobranchia</taxon>
        <taxon>Heteroconchia</taxon>
        <taxon>Euheterodonta</taxon>
        <taxon>Imparidentia</taxon>
        <taxon>Neoheterodontei</taxon>
        <taxon>Myida</taxon>
        <taxon>Myoidea</taxon>
        <taxon>Myidae</taxon>
        <taxon>Mya</taxon>
    </lineage>
</organism>
<keyword evidence="2" id="KW-1185">Reference proteome</keyword>
<dbReference type="InterPro" id="IPR027417">
    <property type="entry name" value="P-loop_NTPase"/>
</dbReference>
<dbReference type="Gene3D" id="3.40.50.300">
    <property type="entry name" value="P-loop containing nucleotide triphosphate hydrolases"/>
    <property type="match status" value="1"/>
</dbReference>
<evidence type="ECO:0008006" key="3">
    <source>
        <dbReference type="Google" id="ProtNLM"/>
    </source>
</evidence>
<dbReference type="SUPFAM" id="SSF52047">
    <property type="entry name" value="RNI-like"/>
    <property type="match status" value="1"/>
</dbReference>
<sequence length="1243" mass="141310">MGLKIGEIQLLSGHTAVMSDEIPAKRRKLEEEPGLAEGCTETQHCSEDPKNEVPVDVPSCSGQNTTQYLKKTVTKVVCQQQIQLVVADKKNINTHQSCVLKDLQKTLIEYNLANNSKLTLGPLFRKENPDLDDFYVPPTLSQLLPKRKETESTSYESKPITSLEQLLNPLGKHKRFTCITSNAGFGKTSFCKLLARLWCGVKKDDKHLLEKFKAKADYLHDVEYLDKFGYLFYVSLKEVKCNTGNVEDIIFSHLLEDIDDTWDNVDKNRILRENLNKTNSLVILDGLDEMNISKFKTPLASRKYTLICTSRPWKLCELGMSTSEYMEIQLEEMNLESALKLIENANVCLNSQSAKKLDNVAFSTELKEQNLESLLSNPLSLQLLCIYHDRYDIHATGTSHFLLATTRTHLFANAVDMMLKLASEKEPDCFKTLSDRDKNRSDPPLLPTGFDCFKTLSDRDKNRSDPPLLPTGFDEADTCNSIPSFVLSLGELAFQDIKRKSETEMPERLVCQYLHDKDKKTEIRFLLASGLISGSASSRYSDNSMVYSFLHKMFQELLACVYISTKPLNSGEWGQFLSYFEKTLSPDIMSFLCVMNYEQGIKCAELFSSSKTLFYREGKYYEYDLISYQDAVLNAHKKCTSNGAQRTEIALNHMLIDRKTNKGPPCSLVEKNVKNIITLLLKSSETEKDLDAEFRENKLTSLRTLIITGDNDTLMLETLTEPSSGNLRILLIKDVELKQKQVDLTGCKYLTDIEVENVDFSSVDVKAGNLEKFWMYTKNKTQSNTPAELRIHGNFSSKLKKLSVMNVKLITPIDLSDCVYLQILVIQQITSSPEDNAKCFQNINHFTHLKSVQLVSLKYPDNITLDFSLLKDLERLIIENVEVEKIIIAAGKLSELWVYGCVPNANTIQPLIVTVAASSNFKNLEHLSLVHVELNGQLDLSQSTKLNKFIVRNVSSVEGMSVLKFLADCKELQELWIEALNSHENEELDMSKMTNLKRVYIDVQTLNVQTVKIPITKLEIFWAYVSKPKKQIPPPIKLCLLEHAQFTRTIKELSLENVRVNEADLSMCENLSKLRIDKISQSVVEKVCAYAVKKLYLVNVKEDRMAKLFEAKLGNLSKLSFERCEEQATLPIFKSASTLQTFKSVRFKNTRVENIVDQFAEIRVDEMEFEDMSLTDAALIDIAKRSKGLKCSIRKSTILSTNIEDAFDKLKKVGRITEGPIIIDSIVETSSHQIYYLKFETNH</sequence>
<dbReference type="SUPFAM" id="SSF52540">
    <property type="entry name" value="P-loop containing nucleoside triphosphate hydrolases"/>
    <property type="match status" value="1"/>
</dbReference>
<dbReference type="PANTHER" id="PTHR46844">
    <property type="entry name" value="SLR5058 PROTEIN"/>
    <property type="match status" value="1"/>
</dbReference>
<gene>
    <name evidence="1" type="ORF">MAR_006294</name>
</gene>
<protein>
    <recommendedName>
        <fullName evidence="3">NACHT domain-containing protein</fullName>
    </recommendedName>
</protein>
<proteinExistence type="predicted"/>
<evidence type="ECO:0000313" key="2">
    <source>
        <dbReference type="Proteomes" id="UP001164746"/>
    </source>
</evidence>
<dbReference type="SUPFAM" id="SSF52058">
    <property type="entry name" value="L domain-like"/>
    <property type="match status" value="1"/>
</dbReference>
<accession>A0ABY7DCL1</accession>
<reference evidence="1" key="1">
    <citation type="submission" date="2022-11" db="EMBL/GenBank/DDBJ databases">
        <title>Centuries of genome instability and evolution in soft-shell clam transmissible cancer (bioRxiv).</title>
        <authorList>
            <person name="Hart S.F.M."/>
            <person name="Yonemitsu M.A."/>
            <person name="Giersch R.M."/>
            <person name="Beal B.F."/>
            <person name="Arriagada G."/>
            <person name="Davis B.W."/>
            <person name="Ostrander E.A."/>
            <person name="Goff S.P."/>
            <person name="Metzger M.J."/>
        </authorList>
    </citation>
    <scope>NUCLEOTIDE SEQUENCE</scope>
    <source>
        <strain evidence="1">MELC-2E11</strain>
        <tissue evidence="1">Siphon/mantle</tissue>
    </source>
</reference>
<name>A0ABY7DCL1_MYAAR</name>